<sequence>MNVDDVMSDIQSKLDSQSASMSDLLQSSLDSHSDVIRNTLHQHLLVVDSKVAHLRVDGHSSVDASSGIINRSFRVASWFQWAMRNSLLPSWSVSLSVVSNRFGPTKYEDVEDDLSKLTQSSTMAEF</sequence>
<keyword evidence="2" id="KW-1185">Reference proteome</keyword>
<dbReference type="Gramene" id="Psat05G0584500-T1">
    <property type="protein sequence ID" value="KAI5410489.1"/>
    <property type="gene ID" value="KIW84_055845"/>
</dbReference>
<proteinExistence type="predicted"/>
<dbReference type="Proteomes" id="UP001058974">
    <property type="component" value="Chromosome 5"/>
</dbReference>
<organism evidence="1 2">
    <name type="scientific">Pisum sativum</name>
    <name type="common">Garden pea</name>
    <name type="synonym">Lathyrus oleraceus</name>
    <dbReference type="NCBI Taxonomy" id="3888"/>
    <lineage>
        <taxon>Eukaryota</taxon>
        <taxon>Viridiplantae</taxon>
        <taxon>Streptophyta</taxon>
        <taxon>Embryophyta</taxon>
        <taxon>Tracheophyta</taxon>
        <taxon>Spermatophyta</taxon>
        <taxon>Magnoliopsida</taxon>
        <taxon>eudicotyledons</taxon>
        <taxon>Gunneridae</taxon>
        <taxon>Pentapetalae</taxon>
        <taxon>rosids</taxon>
        <taxon>fabids</taxon>
        <taxon>Fabales</taxon>
        <taxon>Fabaceae</taxon>
        <taxon>Papilionoideae</taxon>
        <taxon>50 kb inversion clade</taxon>
        <taxon>NPAAA clade</taxon>
        <taxon>Hologalegina</taxon>
        <taxon>IRL clade</taxon>
        <taxon>Fabeae</taxon>
        <taxon>Lathyrus</taxon>
    </lineage>
</organism>
<dbReference type="AlphaFoldDB" id="A0A9D4WWN8"/>
<accession>A0A9D4WWN8</accession>
<gene>
    <name evidence="1" type="ORF">KIW84_055845</name>
</gene>
<protein>
    <submittedName>
        <fullName evidence="1">Uncharacterized protein</fullName>
    </submittedName>
</protein>
<dbReference type="EMBL" id="JAMSHJ010000005">
    <property type="protein sequence ID" value="KAI5410489.1"/>
    <property type="molecule type" value="Genomic_DNA"/>
</dbReference>
<comment type="caution">
    <text evidence="1">The sequence shown here is derived from an EMBL/GenBank/DDBJ whole genome shotgun (WGS) entry which is preliminary data.</text>
</comment>
<reference evidence="1 2" key="1">
    <citation type="journal article" date="2022" name="Nat. Genet.">
        <title>Improved pea reference genome and pan-genome highlight genomic features and evolutionary characteristics.</title>
        <authorList>
            <person name="Yang T."/>
            <person name="Liu R."/>
            <person name="Luo Y."/>
            <person name="Hu S."/>
            <person name="Wang D."/>
            <person name="Wang C."/>
            <person name="Pandey M.K."/>
            <person name="Ge S."/>
            <person name="Xu Q."/>
            <person name="Li N."/>
            <person name="Li G."/>
            <person name="Huang Y."/>
            <person name="Saxena R.K."/>
            <person name="Ji Y."/>
            <person name="Li M."/>
            <person name="Yan X."/>
            <person name="He Y."/>
            <person name="Liu Y."/>
            <person name="Wang X."/>
            <person name="Xiang C."/>
            <person name="Varshney R.K."/>
            <person name="Ding H."/>
            <person name="Gao S."/>
            <person name="Zong X."/>
        </authorList>
    </citation>
    <scope>NUCLEOTIDE SEQUENCE [LARGE SCALE GENOMIC DNA]</scope>
    <source>
        <strain evidence="1 2">cv. Zhongwan 6</strain>
    </source>
</reference>
<evidence type="ECO:0000313" key="1">
    <source>
        <dbReference type="EMBL" id="KAI5410489.1"/>
    </source>
</evidence>
<evidence type="ECO:0000313" key="2">
    <source>
        <dbReference type="Proteomes" id="UP001058974"/>
    </source>
</evidence>
<name>A0A9D4WWN8_PEA</name>